<dbReference type="PANTHER" id="PTHR34391:SF2">
    <property type="entry name" value="TRP C-TERMINAL DOMAIN-CONTAINING PROTEIN"/>
    <property type="match status" value="1"/>
</dbReference>
<keyword evidence="3" id="KW-1185">Reference proteome</keyword>
<gene>
    <name evidence="2" type="ORF">BD324DRAFT_583956</name>
</gene>
<evidence type="ECO:0000313" key="3">
    <source>
        <dbReference type="Proteomes" id="UP000193218"/>
    </source>
</evidence>
<dbReference type="Proteomes" id="UP000193218">
    <property type="component" value="Unassembled WGS sequence"/>
</dbReference>
<dbReference type="AlphaFoldDB" id="A0A1Y1U842"/>
<feature type="transmembrane region" description="Helical" evidence="1">
    <location>
        <begin position="244"/>
        <end position="268"/>
    </location>
</feature>
<dbReference type="RefSeq" id="XP_021868479.1">
    <property type="nucleotide sequence ID" value="XM_022013648.1"/>
</dbReference>
<keyword evidence="1" id="KW-0472">Membrane</keyword>
<dbReference type="EMBL" id="NBSH01000015">
    <property type="protein sequence ID" value="ORX34201.1"/>
    <property type="molecule type" value="Genomic_DNA"/>
</dbReference>
<dbReference type="InParanoid" id="A0A1Y1U842"/>
<dbReference type="PANTHER" id="PTHR34391">
    <property type="entry name" value="UPF0658 GOLGI APPARATUS MEMBRANE PROTEIN C1952.10C-RELATED"/>
    <property type="match status" value="1"/>
</dbReference>
<evidence type="ECO:0000256" key="1">
    <source>
        <dbReference type="SAM" id="Phobius"/>
    </source>
</evidence>
<organism evidence="2 3">
    <name type="scientific">Kockovaella imperatae</name>
    <dbReference type="NCBI Taxonomy" id="4999"/>
    <lineage>
        <taxon>Eukaryota</taxon>
        <taxon>Fungi</taxon>
        <taxon>Dikarya</taxon>
        <taxon>Basidiomycota</taxon>
        <taxon>Agaricomycotina</taxon>
        <taxon>Tremellomycetes</taxon>
        <taxon>Tremellales</taxon>
        <taxon>Cuniculitremaceae</taxon>
        <taxon>Kockovaella</taxon>
    </lineage>
</organism>
<dbReference type="GeneID" id="33555456"/>
<evidence type="ECO:0000313" key="2">
    <source>
        <dbReference type="EMBL" id="ORX34201.1"/>
    </source>
</evidence>
<keyword evidence="1" id="KW-1133">Transmembrane helix</keyword>
<feature type="transmembrane region" description="Helical" evidence="1">
    <location>
        <begin position="53"/>
        <end position="74"/>
    </location>
</feature>
<feature type="transmembrane region" description="Helical" evidence="1">
    <location>
        <begin position="218"/>
        <end position="237"/>
    </location>
</feature>
<feature type="transmembrane region" description="Helical" evidence="1">
    <location>
        <begin position="12"/>
        <end position="33"/>
    </location>
</feature>
<sequence>MTSHTLACKLFLATVVTELVINLAIEANILWRFHVEINSGDSSEMELENSRRLPIYLIIYGLAYLWTLVLTVVAIRARNTVQIVGITAFNFAILAYAVIQIYELRKILGDNLAEGLPGEQGDNGPSSSLLSLPLNILTAVVIAVVATGSIILIILSYFIRRDFGWDRYRFLGADLQIRKFYFRFQIFECIAYFSAFFCAGFGIQFIWLVLQKTDVEYIITWIMFPLSILLLIMGRFAAKYENRYLMGAFEVGLFAGCAYFVFKLIRIWQQTDTVYDNVVASLTTFDALSLLSLMACFIGGAVVWSNFGKGLKEARE</sequence>
<accession>A0A1Y1U842</accession>
<dbReference type="OrthoDB" id="2448307at2759"/>
<feature type="transmembrane region" description="Helical" evidence="1">
    <location>
        <begin position="180"/>
        <end position="206"/>
    </location>
</feature>
<name>A0A1Y1U842_9TREE</name>
<feature type="transmembrane region" description="Helical" evidence="1">
    <location>
        <begin position="288"/>
        <end position="307"/>
    </location>
</feature>
<keyword evidence="1" id="KW-0812">Transmembrane</keyword>
<protein>
    <submittedName>
        <fullName evidence="2">Uncharacterized protein</fullName>
    </submittedName>
</protein>
<feature type="transmembrane region" description="Helical" evidence="1">
    <location>
        <begin position="136"/>
        <end position="159"/>
    </location>
</feature>
<reference evidence="2 3" key="1">
    <citation type="submission" date="2017-03" db="EMBL/GenBank/DDBJ databases">
        <title>Widespread Adenine N6-methylation of Active Genes in Fungi.</title>
        <authorList>
            <consortium name="DOE Joint Genome Institute"/>
            <person name="Mondo S.J."/>
            <person name="Dannebaum R.O."/>
            <person name="Kuo R.C."/>
            <person name="Louie K.B."/>
            <person name="Bewick A.J."/>
            <person name="Labutti K."/>
            <person name="Haridas S."/>
            <person name="Kuo A."/>
            <person name="Salamov A."/>
            <person name="Ahrendt S.R."/>
            <person name="Lau R."/>
            <person name="Bowen B.P."/>
            <person name="Lipzen A."/>
            <person name="Sullivan W."/>
            <person name="Andreopoulos W.B."/>
            <person name="Clum A."/>
            <person name="Lindquist E."/>
            <person name="Daum C."/>
            <person name="Northen T.R."/>
            <person name="Ramamoorthy G."/>
            <person name="Schmitz R.J."/>
            <person name="Gryganskyi A."/>
            <person name="Culley D."/>
            <person name="Magnuson J."/>
            <person name="James T.Y."/>
            <person name="O'Malley M.A."/>
            <person name="Stajich J.E."/>
            <person name="Spatafora J.W."/>
            <person name="Visel A."/>
            <person name="Grigoriev I.V."/>
        </authorList>
    </citation>
    <scope>NUCLEOTIDE SEQUENCE [LARGE SCALE GENOMIC DNA]</scope>
    <source>
        <strain evidence="2 3">NRRL Y-17943</strain>
    </source>
</reference>
<dbReference type="GO" id="GO:0005794">
    <property type="term" value="C:Golgi apparatus"/>
    <property type="evidence" value="ECO:0007669"/>
    <property type="project" value="TreeGrafter"/>
</dbReference>
<feature type="transmembrane region" description="Helical" evidence="1">
    <location>
        <begin position="81"/>
        <end position="102"/>
    </location>
</feature>
<comment type="caution">
    <text evidence="2">The sequence shown here is derived from an EMBL/GenBank/DDBJ whole genome shotgun (WGS) entry which is preliminary data.</text>
</comment>
<dbReference type="InterPro" id="IPR040410">
    <property type="entry name" value="UPF0658_Golgi"/>
</dbReference>
<proteinExistence type="predicted"/>